<keyword evidence="2" id="KW-0119">Carbohydrate metabolism</keyword>
<dbReference type="Pfam" id="PF00041">
    <property type="entry name" value="fn3"/>
    <property type="match status" value="1"/>
</dbReference>
<feature type="domain" description="Fibronectin type-III" evidence="4">
    <location>
        <begin position="102"/>
        <end position="208"/>
    </location>
</feature>
<dbReference type="CDD" id="cd00063">
    <property type="entry name" value="FN3"/>
    <property type="match status" value="1"/>
</dbReference>
<feature type="region of interest" description="Disordered" evidence="3">
    <location>
        <begin position="57"/>
        <end position="101"/>
    </location>
</feature>
<dbReference type="SUPFAM" id="SSF49265">
    <property type="entry name" value="Fibronectin type III"/>
    <property type="match status" value="1"/>
</dbReference>
<dbReference type="AlphaFoldDB" id="A0A3N1GL38"/>
<dbReference type="GO" id="GO:0000272">
    <property type="term" value="P:polysaccharide catabolic process"/>
    <property type="evidence" value="ECO:0007669"/>
    <property type="project" value="UniProtKB-KW"/>
</dbReference>
<dbReference type="Gene3D" id="2.60.40.10">
    <property type="entry name" value="Immunoglobulins"/>
    <property type="match status" value="1"/>
</dbReference>
<evidence type="ECO:0000256" key="2">
    <source>
        <dbReference type="ARBA" id="ARBA00023326"/>
    </source>
</evidence>
<accession>A0A3N1GL38</accession>
<reference evidence="5 6" key="1">
    <citation type="submission" date="2018-11" db="EMBL/GenBank/DDBJ databases">
        <title>Sequencing the genomes of 1000 actinobacteria strains.</title>
        <authorList>
            <person name="Klenk H.-P."/>
        </authorList>
    </citation>
    <scope>NUCLEOTIDE SEQUENCE [LARGE SCALE GENOMIC DNA]</scope>
    <source>
        <strain evidence="5 6">DSM 43634</strain>
    </source>
</reference>
<proteinExistence type="predicted"/>
<keyword evidence="1" id="KW-0326">Glycosidase</keyword>
<dbReference type="PROSITE" id="PS51257">
    <property type="entry name" value="PROKAR_LIPOPROTEIN"/>
    <property type="match status" value="1"/>
</dbReference>
<evidence type="ECO:0000313" key="6">
    <source>
        <dbReference type="Proteomes" id="UP000271683"/>
    </source>
</evidence>
<comment type="caution">
    <text evidence="5">The sequence shown here is derived from an EMBL/GenBank/DDBJ whole genome shotgun (WGS) entry which is preliminary data.</text>
</comment>
<dbReference type="SMART" id="SM00060">
    <property type="entry name" value="FN3"/>
    <property type="match status" value="1"/>
</dbReference>
<protein>
    <submittedName>
        <fullName evidence="5">Fibronectin type III domain protein</fullName>
    </submittedName>
</protein>
<dbReference type="EMBL" id="RJKL01000001">
    <property type="protein sequence ID" value="ROP30901.1"/>
    <property type="molecule type" value="Genomic_DNA"/>
</dbReference>
<evidence type="ECO:0000313" key="5">
    <source>
        <dbReference type="EMBL" id="ROP30901.1"/>
    </source>
</evidence>
<feature type="compositionally biased region" description="Low complexity" evidence="3">
    <location>
        <begin position="62"/>
        <end position="74"/>
    </location>
</feature>
<organism evidence="5 6">
    <name type="scientific">Couchioplanes caeruleus</name>
    <dbReference type="NCBI Taxonomy" id="56438"/>
    <lineage>
        <taxon>Bacteria</taxon>
        <taxon>Bacillati</taxon>
        <taxon>Actinomycetota</taxon>
        <taxon>Actinomycetes</taxon>
        <taxon>Micromonosporales</taxon>
        <taxon>Micromonosporaceae</taxon>
        <taxon>Couchioplanes</taxon>
    </lineage>
</organism>
<dbReference type="InterPro" id="IPR013783">
    <property type="entry name" value="Ig-like_fold"/>
</dbReference>
<dbReference type="PROSITE" id="PS50853">
    <property type="entry name" value="FN3"/>
    <property type="match status" value="1"/>
</dbReference>
<keyword evidence="1" id="KW-0378">Hydrolase</keyword>
<dbReference type="InterPro" id="IPR036116">
    <property type="entry name" value="FN3_sf"/>
</dbReference>
<keyword evidence="2" id="KW-0624">Polysaccharide degradation</keyword>
<gene>
    <name evidence="5" type="ORF">EDD30_3777</name>
</gene>
<dbReference type="InterPro" id="IPR003961">
    <property type="entry name" value="FN3_dom"/>
</dbReference>
<dbReference type="GO" id="GO:0016798">
    <property type="term" value="F:hydrolase activity, acting on glycosyl bonds"/>
    <property type="evidence" value="ECO:0007669"/>
    <property type="project" value="UniProtKB-KW"/>
</dbReference>
<evidence type="ECO:0000259" key="4">
    <source>
        <dbReference type="PROSITE" id="PS50853"/>
    </source>
</evidence>
<evidence type="ECO:0000256" key="1">
    <source>
        <dbReference type="ARBA" id="ARBA00023295"/>
    </source>
</evidence>
<evidence type="ECO:0000256" key="3">
    <source>
        <dbReference type="SAM" id="MobiDB-lite"/>
    </source>
</evidence>
<dbReference type="OrthoDB" id="3295720at2"/>
<dbReference type="Proteomes" id="UP000271683">
    <property type="component" value="Unassembled WGS sequence"/>
</dbReference>
<sequence length="208" mass="21440">MTVRSWSLRLAAVTLIPVGLGGCAVPEVLGGAGTEAAEPVAAEPSAGWIVVQEGARQEEPVPVKAAPTPTAVPTLAPPAPAESSSPEDAGEPMDPRCNGSLQPGKIAGLDVVAGATSATVRWFHASDKNVRTYRITSIPQRLVSGRQAPLKWQEVKPGDKCSPLSATITGLRPGTPYTFSVDVVRATSWQNGNLAATIARSAVVTTAT</sequence>
<name>A0A3N1GL38_9ACTN</name>